<organism evidence="3 4">
    <name type="scientific">Scytalidium lignicola</name>
    <name type="common">Hyphomycete</name>
    <dbReference type="NCBI Taxonomy" id="5539"/>
    <lineage>
        <taxon>Eukaryota</taxon>
        <taxon>Fungi</taxon>
        <taxon>Dikarya</taxon>
        <taxon>Ascomycota</taxon>
        <taxon>Pezizomycotina</taxon>
        <taxon>Leotiomycetes</taxon>
        <taxon>Leotiomycetes incertae sedis</taxon>
        <taxon>Scytalidium</taxon>
    </lineage>
</organism>
<dbReference type="EMBL" id="NCSJ02000287">
    <property type="protein sequence ID" value="RFU26060.1"/>
    <property type="molecule type" value="Genomic_DNA"/>
</dbReference>
<dbReference type="Pfam" id="PF07859">
    <property type="entry name" value="Abhydrolase_3"/>
    <property type="match status" value="1"/>
</dbReference>
<dbReference type="Proteomes" id="UP000258309">
    <property type="component" value="Unassembled WGS sequence"/>
</dbReference>
<keyword evidence="4" id="KW-1185">Reference proteome</keyword>
<dbReference type="STRING" id="5539.A0A3E2GY41"/>
<dbReference type="InterPro" id="IPR050300">
    <property type="entry name" value="GDXG_lipolytic_enzyme"/>
</dbReference>
<accession>A0A3E2GY41</accession>
<reference evidence="3 4" key="1">
    <citation type="submission" date="2018-05" db="EMBL/GenBank/DDBJ databases">
        <title>Draft genome sequence of Scytalidium lignicola DSM 105466, a ubiquitous saprotrophic fungus.</title>
        <authorList>
            <person name="Buettner E."/>
            <person name="Gebauer A.M."/>
            <person name="Hofrichter M."/>
            <person name="Liers C."/>
            <person name="Kellner H."/>
        </authorList>
    </citation>
    <scope>NUCLEOTIDE SEQUENCE [LARGE SCALE GENOMIC DNA]</scope>
    <source>
        <strain evidence="3 4">DSM 105466</strain>
    </source>
</reference>
<dbReference type="PANTHER" id="PTHR48081:SF8">
    <property type="entry name" value="ALPHA_BETA HYDROLASE FOLD-3 DOMAIN-CONTAINING PROTEIN-RELATED"/>
    <property type="match status" value="1"/>
</dbReference>
<dbReference type="PANTHER" id="PTHR48081">
    <property type="entry name" value="AB HYDROLASE SUPERFAMILY PROTEIN C4A8.06C"/>
    <property type="match status" value="1"/>
</dbReference>
<dbReference type="AlphaFoldDB" id="A0A3E2GY41"/>
<dbReference type="SUPFAM" id="SSF53474">
    <property type="entry name" value="alpha/beta-Hydrolases"/>
    <property type="match status" value="1"/>
</dbReference>
<sequence>MADYTQYATVAPEWLEFEKTWSPPAPDPSLSLSEARDRANAGTAKLLNSILGSPEGIEVSEHTVPTSDGSSIPVRLYKPGNASSKLPLYVHFHAGGYYLGNLETDAPACLRIVLNTGAAAVLSVNYRHTPEWTFPAPVNDVWNAFNWIYTSADDLGINREKIVVGGSSAGATLVITVALRDLKQNGNRIKGLILSIPATVHPDHFPRGLVKDGFSSLEQNADAPFINLQKFRFFASLYKPDPTHPDCSPLLLPDESFRGFPPTCVHVAGRDPIRDEGLLFEEKLVRAGVNTKLHIYPGLPHGFMSFPTLPSSKKWSTTVQGELKGFFNA</sequence>
<feature type="non-terminal residue" evidence="3">
    <location>
        <position position="329"/>
    </location>
</feature>
<protein>
    <recommendedName>
        <fullName evidence="2">Alpha/beta hydrolase fold-3 domain-containing protein</fullName>
    </recommendedName>
</protein>
<proteinExistence type="predicted"/>
<dbReference type="InterPro" id="IPR013094">
    <property type="entry name" value="AB_hydrolase_3"/>
</dbReference>
<evidence type="ECO:0000256" key="1">
    <source>
        <dbReference type="ARBA" id="ARBA00022801"/>
    </source>
</evidence>
<dbReference type="Gene3D" id="3.40.50.1820">
    <property type="entry name" value="alpha/beta hydrolase"/>
    <property type="match status" value="1"/>
</dbReference>
<dbReference type="OMA" id="RITHPSW"/>
<evidence type="ECO:0000313" key="4">
    <source>
        <dbReference type="Proteomes" id="UP000258309"/>
    </source>
</evidence>
<evidence type="ECO:0000259" key="2">
    <source>
        <dbReference type="Pfam" id="PF07859"/>
    </source>
</evidence>
<dbReference type="GO" id="GO:0016787">
    <property type="term" value="F:hydrolase activity"/>
    <property type="evidence" value="ECO:0007669"/>
    <property type="project" value="UniProtKB-KW"/>
</dbReference>
<keyword evidence="1" id="KW-0378">Hydrolase</keyword>
<evidence type="ECO:0000313" key="3">
    <source>
        <dbReference type="EMBL" id="RFU26060.1"/>
    </source>
</evidence>
<dbReference type="OrthoDB" id="408631at2759"/>
<name>A0A3E2GY41_SCYLI</name>
<dbReference type="InterPro" id="IPR029058">
    <property type="entry name" value="AB_hydrolase_fold"/>
</dbReference>
<gene>
    <name evidence="3" type="ORF">B7463_g10280</name>
</gene>
<comment type="caution">
    <text evidence="3">The sequence shown here is derived from an EMBL/GenBank/DDBJ whole genome shotgun (WGS) entry which is preliminary data.</text>
</comment>
<feature type="domain" description="Alpha/beta hydrolase fold-3" evidence="2">
    <location>
        <begin position="90"/>
        <end position="304"/>
    </location>
</feature>
<feature type="non-terminal residue" evidence="3">
    <location>
        <position position="1"/>
    </location>
</feature>